<reference evidence="2" key="1">
    <citation type="journal article" date="1998" name="Int. J. Syst. Bacteriol. 48 Pt">
        <title>Thermococcus guaymasensis sp. nov. and Thermococcus aggregans sp. nov., two novel thermophilic archaea isolated from the Guaymas Basin hydrothermal vent site.</title>
        <authorList>
            <person name="Canganella F."/>
            <person name="Jones W.J."/>
            <person name="Gambacorta A."/>
            <person name="Antranikian G."/>
        </authorList>
    </citation>
    <scope>NUCLEOTIDE SEQUENCE</scope>
    <source>
        <strain evidence="2">TY</strain>
    </source>
</reference>
<dbReference type="RefSeq" id="WP_253304200.1">
    <property type="nucleotide sequence ID" value="NZ_CP099582.1"/>
</dbReference>
<keyword evidence="3" id="KW-1185">Reference proteome</keyword>
<accession>A0A9E7MWN7</accession>
<feature type="transmembrane region" description="Helical" evidence="1">
    <location>
        <begin position="7"/>
        <end position="27"/>
    </location>
</feature>
<dbReference type="Proteomes" id="UP001055732">
    <property type="component" value="Chromosome"/>
</dbReference>
<keyword evidence="1" id="KW-0472">Membrane</keyword>
<feature type="transmembrane region" description="Helical" evidence="1">
    <location>
        <begin position="169"/>
        <end position="190"/>
    </location>
</feature>
<feature type="transmembrane region" description="Helical" evidence="1">
    <location>
        <begin position="39"/>
        <end position="62"/>
    </location>
</feature>
<keyword evidence="1" id="KW-1133">Transmembrane helix</keyword>
<name>A0A9E7MWN7_THEAG</name>
<sequence>MKPGRKLILEAVLIPLAILLAFWGLYYFRPPSPSKKMTIAFSGVITAGVSFFVALAVALFILKRRLEKEHNSKFGFGELLQIIDETDVRVIQDSAKDIVFIILMWGSLSTALVDMGFERGVIYVINFAVMCVMICLPVFLAIGVLFIDFPIFLYARFVGKDGSPGSKEIFLGSFLSLVFLVVVGLVASYSDVHIEAIRPILNFYREEPTVYRYVLLLSGSEALYSLQGMLIYSKKRKLGILLILLTVPLIAYTLFKTLMWTHSH</sequence>
<evidence type="ECO:0000313" key="2">
    <source>
        <dbReference type="EMBL" id="USS40243.1"/>
    </source>
</evidence>
<proteinExistence type="predicted"/>
<protein>
    <submittedName>
        <fullName evidence="2">Uncharacterized protein</fullName>
    </submittedName>
</protein>
<organism evidence="2 3">
    <name type="scientific">Thermococcus aggregans</name>
    <dbReference type="NCBI Taxonomy" id="110163"/>
    <lineage>
        <taxon>Archaea</taxon>
        <taxon>Methanobacteriati</taxon>
        <taxon>Methanobacteriota</taxon>
        <taxon>Thermococci</taxon>
        <taxon>Thermococcales</taxon>
        <taxon>Thermococcaceae</taxon>
        <taxon>Thermococcus</taxon>
    </lineage>
</organism>
<feature type="transmembrane region" description="Helical" evidence="1">
    <location>
        <begin position="123"/>
        <end position="149"/>
    </location>
</feature>
<reference evidence="2" key="2">
    <citation type="submission" date="2022-06" db="EMBL/GenBank/DDBJ databases">
        <authorList>
            <person name="Park Y.-J."/>
        </authorList>
    </citation>
    <scope>NUCLEOTIDE SEQUENCE</scope>
    <source>
        <strain evidence="2">TY</strain>
    </source>
</reference>
<feature type="transmembrane region" description="Helical" evidence="1">
    <location>
        <begin position="238"/>
        <end position="255"/>
    </location>
</feature>
<dbReference type="EMBL" id="CP099582">
    <property type="protein sequence ID" value="USS40243.1"/>
    <property type="molecule type" value="Genomic_DNA"/>
</dbReference>
<dbReference type="KEGG" id="tagg:NF865_07895"/>
<evidence type="ECO:0000256" key="1">
    <source>
        <dbReference type="SAM" id="Phobius"/>
    </source>
</evidence>
<keyword evidence="1" id="KW-0812">Transmembrane</keyword>
<dbReference type="AlphaFoldDB" id="A0A9E7MWN7"/>
<gene>
    <name evidence="2" type="ORF">NF865_07895</name>
</gene>
<evidence type="ECO:0000313" key="3">
    <source>
        <dbReference type="Proteomes" id="UP001055732"/>
    </source>
</evidence>